<dbReference type="EMBL" id="CAJNDS010000513">
    <property type="protein sequence ID" value="CAE7213880.1"/>
    <property type="molecule type" value="Genomic_DNA"/>
</dbReference>
<name>A0A812JR37_9DINO</name>
<proteinExistence type="predicted"/>
<feature type="region of interest" description="Disordered" evidence="1">
    <location>
        <begin position="55"/>
        <end position="74"/>
    </location>
</feature>
<evidence type="ECO:0000313" key="2">
    <source>
        <dbReference type="EMBL" id="CAE7213880.1"/>
    </source>
</evidence>
<gene>
    <name evidence="2" type="ORF">SNAT2548_LOCUS7383</name>
</gene>
<organism evidence="2 3">
    <name type="scientific">Symbiodinium natans</name>
    <dbReference type="NCBI Taxonomy" id="878477"/>
    <lineage>
        <taxon>Eukaryota</taxon>
        <taxon>Sar</taxon>
        <taxon>Alveolata</taxon>
        <taxon>Dinophyceae</taxon>
        <taxon>Suessiales</taxon>
        <taxon>Symbiodiniaceae</taxon>
        <taxon>Symbiodinium</taxon>
    </lineage>
</organism>
<dbReference type="OrthoDB" id="442340at2759"/>
<feature type="compositionally biased region" description="Basic and acidic residues" evidence="1">
    <location>
        <begin position="55"/>
        <end position="65"/>
    </location>
</feature>
<evidence type="ECO:0000256" key="1">
    <source>
        <dbReference type="SAM" id="MobiDB-lite"/>
    </source>
</evidence>
<accession>A0A812JR37</accession>
<evidence type="ECO:0000313" key="3">
    <source>
        <dbReference type="Proteomes" id="UP000604046"/>
    </source>
</evidence>
<protein>
    <submittedName>
        <fullName evidence="2">Uncharacterized protein</fullName>
    </submittedName>
</protein>
<reference evidence="2" key="1">
    <citation type="submission" date="2021-02" db="EMBL/GenBank/DDBJ databases">
        <authorList>
            <person name="Dougan E. K."/>
            <person name="Rhodes N."/>
            <person name="Thang M."/>
            <person name="Chan C."/>
        </authorList>
    </citation>
    <scope>NUCLEOTIDE SEQUENCE</scope>
</reference>
<sequence length="457" mass="50592">MAARIDVSDSCMSAWPHEYDRSRGAELCSNVRIPRKFEDAEVENKHRARELLDRALQNRRDRKQQEATQQRQHRQRVLLDQLCNKCFTKELAADPVPGETFWKRHAFSARARHHVEDPRESVHVSVRKSQLYRELARRAPAHVDDSIRAVLGDEAMRDEPSAHPARSFVGIESEAFEVSYDLREPYVMAYNSASAGIQRQEKWSSHGELARSVKFPKVRVRHGHDETELKMANSAEILDNLAGGGAGIAHKILDLRERGAPWDHISQFAAMAQAAAFEMPKEMALKVVACLAEAAANAEEDASPHATDGPTQHAQASAASEHLCNCAMSVLASAAARARDAHDVEFPLCGLEVIAKTGLGWAAFSNMFLVAIFSQLQRSHQEANLQMSWEAADRVSKVFCWAADRHGDLVGKLAPAGRRVARAAHRALSGDVQQNEDTGMLAKLALLESLAARPSIT</sequence>
<keyword evidence="3" id="KW-1185">Reference proteome</keyword>
<comment type="caution">
    <text evidence="2">The sequence shown here is derived from an EMBL/GenBank/DDBJ whole genome shotgun (WGS) entry which is preliminary data.</text>
</comment>
<dbReference type="Proteomes" id="UP000604046">
    <property type="component" value="Unassembled WGS sequence"/>
</dbReference>
<dbReference type="AlphaFoldDB" id="A0A812JR37"/>